<dbReference type="InterPro" id="IPR050268">
    <property type="entry name" value="NADH-dep_flavin_reductase"/>
</dbReference>
<dbReference type="RefSeq" id="WP_110378278.1">
    <property type="nucleotide sequence ID" value="NZ_JAHBRY010000005.1"/>
</dbReference>
<evidence type="ECO:0000313" key="5">
    <source>
        <dbReference type="Proteomes" id="UP000248021"/>
    </source>
</evidence>
<protein>
    <submittedName>
        <fullName evidence="4">Flavin reductase (DIM6/NTAB) family NADH-FMN oxidoreductase RutF</fullName>
    </submittedName>
</protein>
<dbReference type="SUPFAM" id="SSF50475">
    <property type="entry name" value="FMN-binding split barrel"/>
    <property type="match status" value="1"/>
</dbReference>
<evidence type="ECO:0000313" key="4">
    <source>
        <dbReference type="EMBL" id="PXW51604.1"/>
    </source>
</evidence>
<name>A0A2V3TT51_9HYPH</name>
<dbReference type="GO" id="GO:0042602">
    <property type="term" value="F:riboflavin reductase (NADPH) activity"/>
    <property type="evidence" value="ECO:0007669"/>
    <property type="project" value="TreeGrafter"/>
</dbReference>
<organism evidence="4 5">
    <name type="scientific">Chelatococcus asaccharovorans</name>
    <dbReference type="NCBI Taxonomy" id="28210"/>
    <lineage>
        <taxon>Bacteria</taxon>
        <taxon>Pseudomonadati</taxon>
        <taxon>Pseudomonadota</taxon>
        <taxon>Alphaproteobacteria</taxon>
        <taxon>Hyphomicrobiales</taxon>
        <taxon>Chelatococcaceae</taxon>
        <taxon>Chelatococcus</taxon>
    </lineage>
</organism>
<dbReference type="InterPro" id="IPR036390">
    <property type="entry name" value="WH_DNA-bd_sf"/>
</dbReference>
<dbReference type="SUPFAM" id="SSF46785">
    <property type="entry name" value="Winged helix' DNA-binding domain"/>
    <property type="match status" value="1"/>
</dbReference>
<comment type="caution">
    <text evidence="4">The sequence shown here is derived from an EMBL/GenBank/DDBJ whole genome shotgun (WGS) entry which is preliminary data.</text>
</comment>
<keyword evidence="5" id="KW-1185">Reference proteome</keyword>
<dbReference type="PANTHER" id="PTHR30466:SF11">
    <property type="entry name" value="FLAVIN-DEPENDENT MONOOXYGENASE, REDUCTASE SUBUNIT HSAB"/>
    <property type="match status" value="1"/>
</dbReference>
<dbReference type="EMBL" id="QJJK01000019">
    <property type="protein sequence ID" value="PXW51604.1"/>
    <property type="molecule type" value="Genomic_DNA"/>
</dbReference>
<dbReference type="GO" id="GO:0010181">
    <property type="term" value="F:FMN binding"/>
    <property type="evidence" value="ECO:0007669"/>
    <property type="project" value="InterPro"/>
</dbReference>
<evidence type="ECO:0000259" key="3">
    <source>
        <dbReference type="SMART" id="SM00903"/>
    </source>
</evidence>
<dbReference type="OrthoDB" id="9792858at2"/>
<proteinExistence type="inferred from homology"/>
<accession>A0A2V3TT51</accession>
<dbReference type="InterPro" id="IPR012349">
    <property type="entry name" value="Split_barrel_FMN-bd"/>
</dbReference>
<dbReference type="InterPro" id="IPR002563">
    <property type="entry name" value="Flavin_Rdtase-like_dom"/>
</dbReference>
<gene>
    <name evidence="4" type="ORF">C7450_11941</name>
</gene>
<evidence type="ECO:0000256" key="1">
    <source>
        <dbReference type="ARBA" id="ARBA00008898"/>
    </source>
</evidence>
<dbReference type="InterPro" id="IPR036388">
    <property type="entry name" value="WH-like_DNA-bd_sf"/>
</dbReference>
<comment type="similarity">
    <text evidence="1">Belongs to the non-flavoprotein flavin reductase family.</text>
</comment>
<dbReference type="Proteomes" id="UP000248021">
    <property type="component" value="Unassembled WGS sequence"/>
</dbReference>
<dbReference type="Gene3D" id="2.30.110.10">
    <property type="entry name" value="Electron Transport, Fmn-binding Protein, Chain A"/>
    <property type="match status" value="1"/>
</dbReference>
<dbReference type="PANTHER" id="PTHR30466">
    <property type="entry name" value="FLAVIN REDUCTASE"/>
    <property type="match status" value="1"/>
</dbReference>
<evidence type="ECO:0000256" key="2">
    <source>
        <dbReference type="ARBA" id="ARBA00023002"/>
    </source>
</evidence>
<dbReference type="Pfam" id="PF01613">
    <property type="entry name" value="Flavin_Reduct"/>
    <property type="match status" value="1"/>
</dbReference>
<dbReference type="SMART" id="SM00903">
    <property type="entry name" value="Flavin_Reduct"/>
    <property type="match status" value="1"/>
</dbReference>
<dbReference type="AlphaFoldDB" id="A0A2V3TT51"/>
<dbReference type="Gene3D" id="1.10.10.10">
    <property type="entry name" value="Winged helix-like DNA-binding domain superfamily/Winged helix DNA-binding domain"/>
    <property type="match status" value="1"/>
</dbReference>
<reference evidence="4 5" key="1">
    <citation type="submission" date="2018-05" db="EMBL/GenBank/DDBJ databases">
        <title>Genomic Encyclopedia of Type Strains, Phase IV (KMG-IV): sequencing the most valuable type-strain genomes for metagenomic binning, comparative biology and taxonomic classification.</title>
        <authorList>
            <person name="Goeker M."/>
        </authorList>
    </citation>
    <scope>NUCLEOTIDE SEQUENCE [LARGE SCALE GENOMIC DNA]</scope>
    <source>
        <strain evidence="4 5">DSM 6462</strain>
    </source>
</reference>
<feature type="domain" description="Flavin reductase like" evidence="3">
    <location>
        <begin position="25"/>
        <end position="167"/>
    </location>
</feature>
<keyword evidence="2" id="KW-0560">Oxidoreductase</keyword>
<sequence>MADKTRLIVEGGDPAADPKAFRRALGSFPTGVSIITTPGLDAPAGVTANSFASVSLDPPLVLWSIAHTSRSHAAFRQSAHFAINILADDQVGVSQAFASASYDKFSLVDWHRGGTGSPLIDNALAYFDCVCEARHEGGDHTIMIGRVIEFGRSEGSPLAFSQGRYGITLDHPEVAAKARDRKFEEPGLDELPFLSLIAKAHYKEDADLEERRSAARYTQVGSKVLAGLYQSAPLTADELARRMYLDRREVDDSLNEFLADGHVAIFDGHRFALTESGKQRRRQMIEYLSRYQDEQLADINPADLIVATRVLKAFLTGPHQGKPDLHI</sequence>